<organism evidence="1 2">
    <name type="scientific">Candidatus Gallimonas gallistercoris</name>
    <dbReference type="NCBI Taxonomy" id="2838602"/>
    <lineage>
        <taxon>Bacteria</taxon>
        <taxon>Bacillati</taxon>
        <taxon>Bacillota</taxon>
        <taxon>Clostridia</taxon>
        <taxon>Candidatus Gallimonas</taxon>
    </lineage>
</organism>
<reference evidence="1" key="2">
    <citation type="submission" date="2021-04" db="EMBL/GenBank/DDBJ databases">
        <authorList>
            <person name="Gilroy R."/>
        </authorList>
    </citation>
    <scope>NUCLEOTIDE SEQUENCE</scope>
    <source>
        <strain evidence="1">CHK156-179</strain>
    </source>
</reference>
<proteinExistence type="predicted"/>
<reference evidence="1" key="1">
    <citation type="journal article" date="2021" name="PeerJ">
        <title>Extensive microbial diversity within the chicken gut microbiome revealed by metagenomics and culture.</title>
        <authorList>
            <person name="Gilroy R."/>
            <person name="Ravi A."/>
            <person name="Getino M."/>
            <person name="Pursley I."/>
            <person name="Horton D.L."/>
            <person name="Alikhan N.F."/>
            <person name="Baker D."/>
            <person name="Gharbi K."/>
            <person name="Hall N."/>
            <person name="Watson M."/>
            <person name="Adriaenssens E.M."/>
            <person name="Foster-Nyarko E."/>
            <person name="Jarju S."/>
            <person name="Secka A."/>
            <person name="Antonio M."/>
            <person name="Oren A."/>
            <person name="Chaudhuri R.R."/>
            <person name="La Ragione R."/>
            <person name="Hildebrand F."/>
            <person name="Pallen M.J."/>
        </authorList>
    </citation>
    <scope>NUCLEOTIDE SEQUENCE</scope>
    <source>
        <strain evidence="1">CHK156-179</strain>
    </source>
</reference>
<gene>
    <name evidence="1" type="ORF">H9797_07005</name>
</gene>
<dbReference type="InterPro" id="IPR016181">
    <property type="entry name" value="Acyl_CoA_acyltransferase"/>
</dbReference>
<dbReference type="Gene3D" id="3.40.630.30">
    <property type="match status" value="1"/>
</dbReference>
<accession>A0A9D2H1W9</accession>
<dbReference type="AlphaFoldDB" id="A0A9D2H1W9"/>
<dbReference type="SUPFAM" id="SSF55729">
    <property type="entry name" value="Acyl-CoA N-acyltransferases (Nat)"/>
    <property type="match status" value="1"/>
</dbReference>
<dbReference type="Proteomes" id="UP000824221">
    <property type="component" value="Unassembled WGS sequence"/>
</dbReference>
<evidence type="ECO:0000313" key="1">
    <source>
        <dbReference type="EMBL" id="HJA03103.1"/>
    </source>
</evidence>
<evidence type="ECO:0000313" key="2">
    <source>
        <dbReference type="Proteomes" id="UP000824221"/>
    </source>
</evidence>
<comment type="caution">
    <text evidence="1">The sequence shown here is derived from an EMBL/GenBank/DDBJ whole genome shotgun (WGS) entry which is preliminary data.</text>
</comment>
<sequence>MEVILAKEEDLEALEALYAKARAFMREHGNGGQWGEHYPPRALLWEDIKKARMHLIKDGDELLGAFVFFVGEEPAYRAIDGKWLTDNTQYGVIHRVASAGKGGFMRRVVEFCEARTDDLRIDTHRDNAPMRGALERLGFVPCGTVIVDDGTERIAYEKSSRISFAPQNKCREERTDDI</sequence>
<name>A0A9D2H1W9_9FIRM</name>
<dbReference type="EMBL" id="DXAJ01000104">
    <property type="protein sequence ID" value="HJA03103.1"/>
    <property type="molecule type" value="Genomic_DNA"/>
</dbReference>
<protein>
    <submittedName>
        <fullName evidence="1">N-acetyltransferase</fullName>
    </submittedName>
</protein>